<keyword evidence="6" id="KW-0206">Cytoskeleton</keyword>
<feature type="coiled-coil region" evidence="7">
    <location>
        <begin position="451"/>
        <end position="505"/>
    </location>
</feature>
<feature type="region of interest" description="Disordered" evidence="8">
    <location>
        <begin position="400"/>
        <end position="421"/>
    </location>
</feature>
<gene>
    <name evidence="9" type="ORF">TAV2_LOCUS23980</name>
</gene>
<name>A0AAU9T6F7_THLAR</name>
<dbReference type="Pfam" id="PF07058">
    <property type="entry name" value="MAP70"/>
    <property type="match status" value="2"/>
</dbReference>
<protein>
    <recommendedName>
        <fullName evidence="11">Microtubule-associated protein 70-5</fullName>
    </recommendedName>
</protein>
<feature type="region of interest" description="Disordered" evidence="8">
    <location>
        <begin position="352"/>
        <end position="372"/>
    </location>
</feature>
<comment type="similarity">
    <text evidence="2">Belongs to the MAP70 family.</text>
</comment>
<accession>A0AAU9T6F7</accession>
<evidence type="ECO:0000256" key="1">
    <source>
        <dbReference type="ARBA" id="ARBA00004245"/>
    </source>
</evidence>
<proteinExistence type="inferred from homology"/>
<dbReference type="AlphaFoldDB" id="A0AAU9T6F7"/>
<dbReference type="InterPro" id="IPR009768">
    <property type="entry name" value="MAP70"/>
</dbReference>
<evidence type="ECO:0000256" key="8">
    <source>
        <dbReference type="SAM" id="MobiDB-lite"/>
    </source>
</evidence>
<evidence type="ECO:0008006" key="11">
    <source>
        <dbReference type="Google" id="ProtNLM"/>
    </source>
</evidence>
<dbReference type="PANTHER" id="PTHR31246">
    <property type="entry name" value="MICROTUBULE-ASSOCIATED PROTEIN 70-2"/>
    <property type="match status" value="1"/>
</dbReference>
<evidence type="ECO:0000256" key="7">
    <source>
        <dbReference type="SAM" id="Coils"/>
    </source>
</evidence>
<feature type="compositionally biased region" description="Basic and acidic residues" evidence="8">
    <location>
        <begin position="403"/>
        <end position="415"/>
    </location>
</feature>
<evidence type="ECO:0000313" key="9">
    <source>
        <dbReference type="EMBL" id="CAH2078801.1"/>
    </source>
</evidence>
<keyword evidence="4" id="KW-0493">Microtubule</keyword>
<sequence length="522" mass="59186">MTAGENPFAPNTSSLQNQLKEKDKELLAAKAEIEALRTNEDVKNRAFGELRENVRRLEERLGDTKNLVEQKEVEMKKLEEDKEDALAAQDAAEEALRKVYTHQQDDDSLPLESIIAPLEAEIKFHKHEISALQEDKKALERLTKSKESALIEAERILRSALERALIVEEVQNHNFELRRQIEICQEENKFLEKINRQKVLEIEKLSQTIGELEEAILAGGTAANAVRDYRRQISQLNASVLEEKRTLERELARVKVSASRVALAVANEWKDENDRVMPVKQWLEERRLLHGEMQKLKDKLAVSERTAKAESQLKERLKLRLKTIEDGLKGPNTFSISQTTTKTEKSGKILGFLTSGGGSKKRSPSQPRGSVTGRIYALNQSINIVAESDVKENSEVTANGLIDQHEEDGKRKSEEDGNVDSEDMVSGFLYDRLQKEVIVLRKICESKEGTIDAKNEEIKMLLKKVDALTKAIEVETKKAKREAVAREKEKALALLKEESKQCRKAKLPRSRVPNSRGRSCQI</sequence>
<evidence type="ECO:0000256" key="5">
    <source>
        <dbReference type="ARBA" id="ARBA00023054"/>
    </source>
</evidence>
<reference evidence="9 10" key="1">
    <citation type="submission" date="2022-03" db="EMBL/GenBank/DDBJ databases">
        <authorList>
            <person name="Nunn A."/>
            <person name="Chopra R."/>
            <person name="Nunn A."/>
            <person name="Contreras Garrido A."/>
        </authorList>
    </citation>
    <scope>NUCLEOTIDE SEQUENCE [LARGE SCALE GENOMIC DNA]</scope>
</reference>
<dbReference type="GO" id="GO:0008017">
    <property type="term" value="F:microtubule binding"/>
    <property type="evidence" value="ECO:0007669"/>
    <property type="project" value="InterPro"/>
</dbReference>
<feature type="coiled-coil region" evidence="7">
    <location>
        <begin position="12"/>
        <end position="299"/>
    </location>
</feature>
<evidence type="ECO:0000256" key="2">
    <source>
        <dbReference type="ARBA" id="ARBA00008825"/>
    </source>
</evidence>
<dbReference type="PANTHER" id="PTHR31246:SF5">
    <property type="entry name" value="MICROTUBULE-ASSOCIATED PROTEIN 70-5"/>
    <property type="match status" value="1"/>
</dbReference>
<dbReference type="EMBL" id="OU466863">
    <property type="protein sequence ID" value="CAH2078801.1"/>
    <property type="molecule type" value="Genomic_DNA"/>
</dbReference>
<organism evidence="9 10">
    <name type="scientific">Thlaspi arvense</name>
    <name type="common">Field penny-cress</name>
    <dbReference type="NCBI Taxonomy" id="13288"/>
    <lineage>
        <taxon>Eukaryota</taxon>
        <taxon>Viridiplantae</taxon>
        <taxon>Streptophyta</taxon>
        <taxon>Embryophyta</taxon>
        <taxon>Tracheophyta</taxon>
        <taxon>Spermatophyta</taxon>
        <taxon>Magnoliopsida</taxon>
        <taxon>eudicotyledons</taxon>
        <taxon>Gunneridae</taxon>
        <taxon>Pentapetalae</taxon>
        <taxon>rosids</taxon>
        <taxon>malvids</taxon>
        <taxon>Brassicales</taxon>
        <taxon>Brassicaceae</taxon>
        <taxon>Thlaspideae</taxon>
        <taxon>Thlaspi</taxon>
    </lineage>
</organism>
<evidence type="ECO:0000256" key="3">
    <source>
        <dbReference type="ARBA" id="ARBA00022490"/>
    </source>
</evidence>
<evidence type="ECO:0000313" key="10">
    <source>
        <dbReference type="Proteomes" id="UP000836841"/>
    </source>
</evidence>
<comment type="subcellular location">
    <subcellularLocation>
        <location evidence="1">Cytoplasm</location>
        <location evidence="1">Cytoskeleton</location>
    </subcellularLocation>
</comment>
<dbReference type="GO" id="GO:0005874">
    <property type="term" value="C:microtubule"/>
    <property type="evidence" value="ECO:0007669"/>
    <property type="project" value="UniProtKB-KW"/>
</dbReference>
<keyword evidence="10" id="KW-1185">Reference proteome</keyword>
<keyword evidence="5 7" id="KW-0175">Coiled coil</keyword>
<evidence type="ECO:0000256" key="6">
    <source>
        <dbReference type="ARBA" id="ARBA00023212"/>
    </source>
</evidence>
<keyword evidence="3" id="KW-0963">Cytoplasm</keyword>
<dbReference type="GO" id="GO:0007010">
    <property type="term" value="P:cytoskeleton organization"/>
    <property type="evidence" value="ECO:0007669"/>
    <property type="project" value="InterPro"/>
</dbReference>
<dbReference type="Proteomes" id="UP000836841">
    <property type="component" value="Chromosome 7"/>
</dbReference>
<evidence type="ECO:0000256" key="4">
    <source>
        <dbReference type="ARBA" id="ARBA00022701"/>
    </source>
</evidence>